<name>A0A3M6ERT2_9PSED</name>
<organism evidence="2 3">
    <name type="scientific">Pseudomonas caricapapayae</name>
    <dbReference type="NCBI Taxonomy" id="46678"/>
    <lineage>
        <taxon>Bacteria</taxon>
        <taxon>Pseudomonadati</taxon>
        <taxon>Pseudomonadota</taxon>
        <taxon>Gammaproteobacteria</taxon>
        <taxon>Pseudomonadales</taxon>
        <taxon>Pseudomonadaceae</taxon>
        <taxon>Pseudomonas</taxon>
    </lineage>
</organism>
<dbReference type="GO" id="GO:0006229">
    <property type="term" value="P:dUTP biosynthetic process"/>
    <property type="evidence" value="ECO:0007669"/>
    <property type="project" value="InterPro"/>
</dbReference>
<evidence type="ECO:0000256" key="1">
    <source>
        <dbReference type="ARBA" id="ARBA00023080"/>
    </source>
</evidence>
<accession>A0A3M6ERT2</accession>
<dbReference type="Proteomes" id="UP000269872">
    <property type="component" value="Unassembled WGS sequence"/>
</dbReference>
<proteinExistence type="predicted"/>
<protein>
    <recommendedName>
        <fullName evidence="4">Deoxycytidine triphosphate deaminase</fullName>
    </recommendedName>
</protein>
<dbReference type="PANTHER" id="PTHR42680:SF3">
    <property type="entry name" value="DCTP DEAMINASE"/>
    <property type="match status" value="1"/>
</dbReference>
<dbReference type="InterPro" id="IPR036157">
    <property type="entry name" value="dUTPase-like_sf"/>
</dbReference>
<dbReference type="Gene3D" id="2.70.40.10">
    <property type="match status" value="1"/>
</dbReference>
<evidence type="ECO:0000313" key="2">
    <source>
        <dbReference type="EMBL" id="RMV71052.1"/>
    </source>
</evidence>
<dbReference type="AlphaFoldDB" id="A0A3M6ERT2"/>
<dbReference type="RefSeq" id="WP_122341188.1">
    <property type="nucleotide sequence ID" value="NZ_RBUY01000171.1"/>
</dbReference>
<dbReference type="SUPFAM" id="SSF51283">
    <property type="entry name" value="dUTPase-like"/>
    <property type="match status" value="1"/>
</dbReference>
<comment type="caution">
    <text evidence="2">The sequence shown here is derived from an EMBL/GenBank/DDBJ whole genome shotgun (WGS) entry which is preliminary data.</text>
</comment>
<dbReference type="EMBL" id="RBUY01000171">
    <property type="protein sequence ID" value="RMV71052.1"/>
    <property type="molecule type" value="Genomic_DNA"/>
</dbReference>
<dbReference type="InterPro" id="IPR011962">
    <property type="entry name" value="dCTP_deaminase"/>
</dbReference>
<sequence length="172" mass="19277">MMLTGREIKRMRELERIVIEPFDPRFIEQNSYACHLGSEIIEYDAEQIDPHEGLGTVQHTIPEEGLVLEPRRFYLGSTVECIGGLDFASELYANLSTALCGMFIQTSAPLGHTGATICWTLEIVVTQPLRIYAGTKIAKVCFWKNFGSVRGYEGRYAGSQSVVPSRIIMDQL</sequence>
<keyword evidence="1" id="KW-0546">Nucleotide metabolism</keyword>
<reference evidence="2 3" key="1">
    <citation type="submission" date="2018-08" db="EMBL/GenBank/DDBJ databases">
        <title>Recombination of ecologically and evolutionarily significant loci maintains genetic cohesion in the Pseudomonas syringae species complex.</title>
        <authorList>
            <person name="Dillon M."/>
            <person name="Thakur S."/>
            <person name="Almeida R.N.D."/>
            <person name="Weir B.S."/>
            <person name="Guttman D.S."/>
        </authorList>
    </citation>
    <scope>NUCLEOTIDE SEQUENCE [LARGE SCALE GENOMIC DNA]</scope>
    <source>
        <strain evidence="2 3">ICMP 7496</strain>
    </source>
</reference>
<evidence type="ECO:0008006" key="4">
    <source>
        <dbReference type="Google" id="ProtNLM"/>
    </source>
</evidence>
<evidence type="ECO:0000313" key="3">
    <source>
        <dbReference type="Proteomes" id="UP000269872"/>
    </source>
</evidence>
<dbReference type="Pfam" id="PF22769">
    <property type="entry name" value="DCD"/>
    <property type="match status" value="1"/>
</dbReference>
<dbReference type="PANTHER" id="PTHR42680">
    <property type="entry name" value="DCTP DEAMINASE"/>
    <property type="match status" value="1"/>
</dbReference>
<dbReference type="GO" id="GO:0008829">
    <property type="term" value="F:dCTP deaminase activity"/>
    <property type="evidence" value="ECO:0007669"/>
    <property type="project" value="InterPro"/>
</dbReference>
<gene>
    <name evidence="2" type="ORF">ALP05_200158</name>
</gene>